<feature type="domain" description="Glycosyltransferase 2-like" evidence="3">
    <location>
        <begin position="5"/>
        <end position="144"/>
    </location>
</feature>
<evidence type="ECO:0000313" key="5">
    <source>
        <dbReference type="Proteomes" id="UP000031866"/>
    </source>
</evidence>
<evidence type="ECO:0000256" key="2">
    <source>
        <dbReference type="ARBA" id="ARBA00022679"/>
    </source>
</evidence>
<dbReference type="RefSeq" id="WP_017211264.1">
    <property type="nucleotide sequence ID" value="NZ_CP010086.2"/>
</dbReference>
<dbReference type="EMBL" id="CP010086">
    <property type="protein sequence ID" value="AJH01698.1"/>
    <property type="molecule type" value="Genomic_DNA"/>
</dbReference>
<dbReference type="Proteomes" id="UP000031866">
    <property type="component" value="Chromosome"/>
</dbReference>
<accession>A0A0B5QUQ4</accession>
<evidence type="ECO:0000256" key="1">
    <source>
        <dbReference type="ARBA" id="ARBA00022676"/>
    </source>
</evidence>
<sequence length="327" mass="37722">MVKVSIITPVYNVEECIERSIKSVMNQTCKDFELLLIDDGSKDKSIDIARGLLENSSINYKIITQKNSGVSAARNRGIKEASGEYITFLDSDDYIDHKFVERMYEKAEESKCEIVFCDYSEVDAKGNVLVQNRTNYLNEFISGKEAALMQLKDDITIGMRSAIYKSSIIQDNNLLFDTKRKYGEDMVFVVKALLYAKKVISVNEVLAFYVIWGNSVTQNVSLKHLDCYYSYIDLLNDIKGDESLKKIKSFLVEFKIPYSISHVFSVLGKDSNFHEELFKFLNKEDVRKYLKNYKMQKLDKNNIRYSIQCKGMLSCPKLLIKVLDKVR</sequence>
<keyword evidence="2 4" id="KW-0808">Transferase</keyword>
<proteinExistence type="predicted"/>
<evidence type="ECO:0000259" key="3">
    <source>
        <dbReference type="Pfam" id="PF00535"/>
    </source>
</evidence>
<keyword evidence="1" id="KW-0328">Glycosyltransferase</keyword>
<protein>
    <submittedName>
        <fullName evidence="4">Glycosyl transferase</fullName>
    </submittedName>
</protein>
<dbReference type="Gene3D" id="3.90.550.10">
    <property type="entry name" value="Spore Coat Polysaccharide Biosynthesis Protein SpsA, Chain A"/>
    <property type="match status" value="1"/>
</dbReference>
<dbReference type="KEGG" id="cbei:LF65_05173"/>
<dbReference type="PANTHER" id="PTHR22916">
    <property type="entry name" value="GLYCOSYLTRANSFERASE"/>
    <property type="match status" value="1"/>
</dbReference>
<dbReference type="InterPro" id="IPR029044">
    <property type="entry name" value="Nucleotide-diphossugar_trans"/>
</dbReference>
<organism evidence="4 5">
    <name type="scientific">Clostridium beijerinckii</name>
    <name type="common">Clostridium MP</name>
    <dbReference type="NCBI Taxonomy" id="1520"/>
    <lineage>
        <taxon>Bacteria</taxon>
        <taxon>Bacillati</taxon>
        <taxon>Bacillota</taxon>
        <taxon>Clostridia</taxon>
        <taxon>Eubacteriales</taxon>
        <taxon>Clostridiaceae</taxon>
        <taxon>Clostridium</taxon>
    </lineage>
</organism>
<dbReference type="PANTHER" id="PTHR22916:SF51">
    <property type="entry name" value="GLYCOSYLTRANSFERASE EPSH-RELATED"/>
    <property type="match status" value="1"/>
</dbReference>
<dbReference type="AlphaFoldDB" id="A0A0B5QUQ4"/>
<dbReference type="SUPFAM" id="SSF53448">
    <property type="entry name" value="Nucleotide-diphospho-sugar transferases"/>
    <property type="match status" value="1"/>
</dbReference>
<dbReference type="InterPro" id="IPR001173">
    <property type="entry name" value="Glyco_trans_2-like"/>
</dbReference>
<dbReference type="GO" id="GO:0016757">
    <property type="term" value="F:glycosyltransferase activity"/>
    <property type="evidence" value="ECO:0007669"/>
    <property type="project" value="UniProtKB-KW"/>
</dbReference>
<evidence type="ECO:0000313" key="4">
    <source>
        <dbReference type="EMBL" id="AJH01698.1"/>
    </source>
</evidence>
<dbReference type="STRING" id="1520.LF65_05173"/>
<dbReference type="Pfam" id="PF00535">
    <property type="entry name" value="Glycos_transf_2"/>
    <property type="match status" value="1"/>
</dbReference>
<dbReference type="OrthoDB" id="9785185at2"/>
<reference evidence="5" key="1">
    <citation type="submission" date="2014-12" db="EMBL/GenBank/DDBJ databases">
        <title>Genome sequence of Clostridium beijerinckii strain 59B.</title>
        <authorList>
            <person name="Little G.T."/>
            <person name="Minton N.P."/>
        </authorList>
    </citation>
    <scope>NUCLEOTIDE SEQUENCE [LARGE SCALE GENOMIC DNA]</scope>
    <source>
        <strain evidence="5">59B</strain>
    </source>
</reference>
<gene>
    <name evidence="4" type="ORF">LF65_05173</name>
</gene>
<name>A0A0B5QUQ4_CLOBE</name>